<dbReference type="NCBIfam" id="TIGR00624">
    <property type="entry name" value="tag"/>
    <property type="match status" value="1"/>
</dbReference>
<dbReference type="Pfam" id="PF03352">
    <property type="entry name" value="Adenine_glyco"/>
    <property type="match status" value="1"/>
</dbReference>
<protein>
    <submittedName>
        <fullName evidence="2">DNA-3-methyladenine glycosylase I</fullName>
    </submittedName>
</protein>
<proteinExistence type="predicted"/>
<dbReference type="EMBL" id="BAAARJ010000004">
    <property type="protein sequence ID" value="GAA2601637.1"/>
    <property type="molecule type" value="Genomic_DNA"/>
</dbReference>
<feature type="region of interest" description="Disordered" evidence="1">
    <location>
        <begin position="1"/>
        <end position="38"/>
    </location>
</feature>
<dbReference type="Proteomes" id="UP001501447">
    <property type="component" value="Unassembled WGS sequence"/>
</dbReference>
<evidence type="ECO:0000256" key="1">
    <source>
        <dbReference type="SAM" id="MobiDB-lite"/>
    </source>
</evidence>
<sequence length="218" mass="24085">MSPGETGQREPGRSPATAPDKPLPEGGARPGPDGRLRCPWGTTAEDYAAYHDTEWGRAVHGDDALFERLCLEGFQSGLSWLTILRKREAFRAAFAGFHIPDVAKFTEADERRLLADSGIVRNRLKIGAVLNNARVAAEWEPGELDRLVWSYAPDHTERPVPRTVHELPATTPESTALSKDLKKRGFRFVGPTTAYALIQACGLVNDHLADCWRRAAED</sequence>
<dbReference type="InterPro" id="IPR004597">
    <property type="entry name" value="Tag"/>
</dbReference>
<dbReference type="InterPro" id="IPR005019">
    <property type="entry name" value="Adenine_glyco"/>
</dbReference>
<dbReference type="SUPFAM" id="SSF48150">
    <property type="entry name" value="DNA-glycosylase"/>
    <property type="match status" value="1"/>
</dbReference>
<dbReference type="RefSeq" id="WP_344563224.1">
    <property type="nucleotide sequence ID" value="NZ_BAAARJ010000004.1"/>
</dbReference>
<reference evidence="2 3" key="1">
    <citation type="journal article" date="2019" name="Int. J. Syst. Evol. Microbiol.">
        <title>The Global Catalogue of Microorganisms (GCM) 10K type strain sequencing project: providing services to taxonomists for standard genome sequencing and annotation.</title>
        <authorList>
            <consortium name="The Broad Institute Genomics Platform"/>
            <consortium name="The Broad Institute Genome Sequencing Center for Infectious Disease"/>
            <person name="Wu L."/>
            <person name="Ma J."/>
        </authorList>
    </citation>
    <scope>NUCLEOTIDE SEQUENCE [LARGE SCALE GENOMIC DNA]</scope>
    <source>
        <strain evidence="2 3">JCM 16373</strain>
    </source>
</reference>
<evidence type="ECO:0000313" key="2">
    <source>
        <dbReference type="EMBL" id="GAA2601637.1"/>
    </source>
</evidence>
<dbReference type="PANTHER" id="PTHR30037">
    <property type="entry name" value="DNA-3-METHYLADENINE GLYCOSYLASE 1"/>
    <property type="match status" value="1"/>
</dbReference>
<accession>A0ABN3PVF2</accession>
<dbReference type="PANTHER" id="PTHR30037:SF4">
    <property type="entry name" value="DNA-3-METHYLADENINE GLYCOSYLASE I"/>
    <property type="match status" value="1"/>
</dbReference>
<organism evidence="2 3">
    <name type="scientific">Streptomyces axinellae</name>
    <dbReference type="NCBI Taxonomy" id="552788"/>
    <lineage>
        <taxon>Bacteria</taxon>
        <taxon>Bacillati</taxon>
        <taxon>Actinomycetota</taxon>
        <taxon>Actinomycetes</taxon>
        <taxon>Kitasatosporales</taxon>
        <taxon>Streptomycetaceae</taxon>
        <taxon>Streptomyces</taxon>
    </lineage>
</organism>
<evidence type="ECO:0000313" key="3">
    <source>
        <dbReference type="Proteomes" id="UP001501447"/>
    </source>
</evidence>
<dbReference type="InterPro" id="IPR052891">
    <property type="entry name" value="DNA-3mA_glycosylase"/>
</dbReference>
<name>A0ABN3PVF2_9ACTN</name>
<keyword evidence="3" id="KW-1185">Reference proteome</keyword>
<gene>
    <name evidence="2" type="ORF">GCM10009863_13750</name>
</gene>
<comment type="caution">
    <text evidence="2">The sequence shown here is derived from an EMBL/GenBank/DDBJ whole genome shotgun (WGS) entry which is preliminary data.</text>
</comment>
<dbReference type="Gene3D" id="1.10.340.30">
    <property type="entry name" value="Hypothetical protein, domain 2"/>
    <property type="match status" value="1"/>
</dbReference>
<dbReference type="InterPro" id="IPR011257">
    <property type="entry name" value="DNA_glycosylase"/>
</dbReference>